<feature type="domain" description="HTH marR-type" evidence="5">
    <location>
        <begin position="1"/>
        <end position="135"/>
    </location>
</feature>
<dbReference type="EMBL" id="BMMP01000002">
    <property type="protein sequence ID" value="GGO43705.1"/>
    <property type="molecule type" value="Genomic_DNA"/>
</dbReference>
<keyword evidence="1" id="KW-0805">Transcription regulation</keyword>
<feature type="region of interest" description="Disordered" evidence="4">
    <location>
        <begin position="170"/>
        <end position="222"/>
    </location>
</feature>
<dbReference type="PRINTS" id="PR00598">
    <property type="entry name" value="HTHMARR"/>
</dbReference>
<keyword evidence="3" id="KW-0804">Transcription</keyword>
<reference evidence="7" key="1">
    <citation type="journal article" date="2019" name="Int. J. Syst. Evol. Microbiol.">
        <title>The Global Catalogue of Microorganisms (GCM) 10K type strain sequencing project: providing services to taxonomists for standard genome sequencing and annotation.</title>
        <authorList>
            <consortium name="The Broad Institute Genomics Platform"/>
            <consortium name="The Broad Institute Genome Sequencing Center for Infectious Disease"/>
            <person name="Wu L."/>
            <person name="Ma J."/>
        </authorList>
    </citation>
    <scope>NUCLEOTIDE SEQUENCE [LARGE SCALE GENOMIC DNA]</scope>
    <source>
        <strain evidence="7">CGMCC 4.7178</strain>
    </source>
</reference>
<dbReference type="InterPro" id="IPR011991">
    <property type="entry name" value="ArsR-like_HTH"/>
</dbReference>
<dbReference type="Gene3D" id="1.10.10.10">
    <property type="entry name" value="Winged helix-like DNA-binding domain superfamily/Winged helix DNA-binding domain"/>
    <property type="match status" value="1"/>
</dbReference>
<dbReference type="CDD" id="cd00090">
    <property type="entry name" value="HTH_ARSR"/>
    <property type="match status" value="1"/>
</dbReference>
<dbReference type="SMART" id="SM00347">
    <property type="entry name" value="HTH_MARR"/>
    <property type="match status" value="1"/>
</dbReference>
<name>A0ABQ2LVG7_9ACTN</name>
<accession>A0ABQ2LVG7</accession>
<keyword evidence="2" id="KW-0238">DNA-binding</keyword>
<dbReference type="RefSeq" id="WP_189035584.1">
    <property type="nucleotide sequence ID" value="NZ_BMMP01000002.1"/>
</dbReference>
<feature type="compositionally biased region" description="Gly residues" evidence="4">
    <location>
        <begin position="173"/>
        <end position="192"/>
    </location>
</feature>
<evidence type="ECO:0000256" key="1">
    <source>
        <dbReference type="ARBA" id="ARBA00023015"/>
    </source>
</evidence>
<evidence type="ECO:0000256" key="3">
    <source>
        <dbReference type="ARBA" id="ARBA00023163"/>
    </source>
</evidence>
<dbReference type="InterPro" id="IPR036388">
    <property type="entry name" value="WH-like_DNA-bd_sf"/>
</dbReference>
<sequence>MHDKERTANLLGATALAVADLALAGATKAAGTSASGAAALVALAASPGLSVTELGRRVGLSQSAAARMVDSLESDGLAERRQGPGRWVSVVPTAAGMRTSQSLLAARGSPLTGMLDALDEAERDTLAELLGKLLARAYAEVGDAELMCRLCDRAGCVRDGAVCPVGQAERDGLGGGDGGDGTGDRGPGGGPGDRGRSGARPVRSSPGREDRRPGGGRRAPGA</sequence>
<protein>
    <recommendedName>
        <fullName evidence="5">HTH marR-type domain-containing protein</fullName>
    </recommendedName>
</protein>
<proteinExistence type="predicted"/>
<comment type="caution">
    <text evidence="6">The sequence shown here is derived from an EMBL/GenBank/DDBJ whole genome shotgun (WGS) entry which is preliminary data.</text>
</comment>
<dbReference type="PANTHER" id="PTHR42756">
    <property type="entry name" value="TRANSCRIPTIONAL REGULATOR, MARR"/>
    <property type="match status" value="1"/>
</dbReference>
<evidence type="ECO:0000259" key="5">
    <source>
        <dbReference type="PROSITE" id="PS50995"/>
    </source>
</evidence>
<dbReference type="PANTHER" id="PTHR42756:SF1">
    <property type="entry name" value="TRANSCRIPTIONAL REPRESSOR OF EMRAB OPERON"/>
    <property type="match status" value="1"/>
</dbReference>
<dbReference type="InterPro" id="IPR036390">
    <property type="entry name" value="WH_DNA-bd_sf"/>
</dbReference>
<evidence type="ECO:0000313" key="7">
    <source>
        <dbReference type="Proteomes" id="UP000631535"/>
    </source>
</evidence>
<dbReference type="PROSITE" id="PS50995">
    <property type="entry name" value="HTH_MARR_2"/>
    <property type="match status" value="1"/>
</dbReference>
<gene>
    <name evidence="6" type="ORF">GCM10012287_07500</name>
</gene>
<dbReference type="SUPFAM" id="SSF46785">
    <property type="entry name" value="Winged helix' DNA-binding domain"/>
    <property type="match status" value="1"/>
</dbReference>
<evidence type="ECO:0000256" key="2">
    <source>
        <dbReference type="ARBA" id="ARBA00023125"/>
    </source>
</evidence>
<keyword evidence="7" id="KW-1185">Reference proteome</keyword>
<dbReference type="Pfam" id="PF12802">
    <property type="entry name" value="MarR_2"/>
    <property type="match status" value="1"/>
</dbReference>
<dbReference type="InterPro" id="IPR000835">
    <property type="entry name" value="HTH_MarR-typ"/>
</dbReference>
<dbReference type="Proteomes" id="UP000631535">
    <property type="component" value="Unassembled WGS sequence"/>
</dbReference>
<evidence type="ECO:0000256" key="4">
    <source>
        <dbReference type="SAM" id="MobiDB-lite"/>
    </source>
</evidence>
<organism evidence="6 7">
    <name type="scientific">Streptomyces daqingensis</name>
    <dbReference type="NCBI Taxonomy" id="1472640"/>
    <lineage>
        <taxon>Bacteria</taxon>
        <taxon>Bacillati</taxon>
        <taxon>Actinomycetota</taxon>
        <taxon>Actinomycetes</taxon>
        <taxon>Kitasatosporales</taxon>
        <taxon>Streptomycetaceae</taxon>
        <taxon>Streptomyces</taxon>
    </lineage>
</organism>
<evidence type="ECO:0000313" key="6">
    <source>
        <dbReference type="EMBL" id="GGO43705.1"/>
    </source>
</evidence>